<dbReference type="GO" id="GO:0046983">
    <property type="term" value="F:protein dimerization activity"/>
    <property type="evidence" value="ECO:0007669"/>
    <property type="project" value="InterPro"/>
</dbReference>
<evidence type="ECO:0000259" key="4">
    <source>
        <dbReference type="PROSITE" id="PS50109"/>
    </source>
</evidence>
<dbReference type="Pfam" id="PF07730">
    <property type="entry name" value="HisKA_3"/>
    <property type="match status" value="1"/>
</dbReference>
<dbReference type="AlphaFoldDB" id="A0A2W4QNZ3"/>
<dbReference type="GO" id="GO:0016020">
    <property type="term" value="C:membrane"/>
    <property type="evidence" value="ECO:0007669"/>
    <property type="project" value="InterPro"/>
</dbReference>
<gene>
    <name evidence="5" type="ORF">DM484_22115</name>
</gene>
<dbReference type="InterPro" id="IPR036890">
    <property type="entry name" value="HATPase_C_sf"/>
</dbReference>
<dbReference type="InterPro" id="IPR035965">
    <property type="entry name" value="PAS-like_dom_sf"/>
</dbReference>
<dbReference type="CDD" id="cd00130">
    <property type="entry name" value="PAS"/>
    <property type="match status" value="1"/>
</dbReference>
<name>A0A2W4QNZ3_9GAMM</name>
<dbReference type="InterPro" id="IPR003594">
    <property type="entry name" value="HATPase_dom"/>
</dbReference>
<keyword evidence="3" id="KW-0902">Two-component regulatory system</keyword>
<evidence type="ECO:0000256" key="3">
    <source>
        <dbReference type="ARBA" id="ARBA00023012"/>
    </source>
</evidence>
<organism evidence="5 6">
    <name type="scientific">Candidatus Methylumidiphilus alinenensis</name>
    <dbReference type="NCBI Taxonomy" id="2202197"/>
    <lineage>
        <taxon>Bacteria</taxon>
        <taxon>Pseudomonadati</taxon>
        <taxon>Pseudomonadota</taxon>
        <taxon>Gammaproteobacteria</taxon>
        <taxon>Methylococcales</taxon>
        <taxon>Candidatus Methylumidiphilus</taxon>
    </lineage>
</organism>
<evidence type="ECO:0000313" key="6">
    <source>
        <dbReference type="Proteomes" id="UP000249396"/>
    </source>
</evidence>
<dbReference type="InterPro" id="IPR011712">
    <property type="entry name" value="Sig_transdc_His_kin_sub3_dim/P"/>
</dbReference>
<dbReference type="InterPro" id="IPR050482">
    <property type="entry name" value="Sensor_HK_TwoCompSys"/>
</dbReference>
<dbReference type="EMBL" id="QJPH01000444">
    <property type="protein sequence ID" value="PZN73841.1"/>
    <property type="molecule type" value="Genomic_DNA"/>
</dbReference>
<dbReference type="PANTHER" id="PTHR24421">
    <property type="entry name" value="NITRATE/NITRITE SENSOR PROTEIN NARX-RELATED"/>
    <property type="match status" value="1"/>
</dbReference>
<dbReference type="CDD" id="cd16917">
    <property type="entry name" value="HATPase_UhpB-NarQ-NarX-like"/>
    <property type="match status" value="1"/>
</dbReference>
<keyword evidence="2" id="KW-0418">Kinase</keyword>
<comment type="caution">
    <text evidence="5">The sequence shown here is derived from an EMBL/GenBank/DDBJ whole genome shotgun (WGS) entry which is preliminary data.</text>
</comment>
<protein>
    <recommendedName>
        <fullName evidence="4">Histidine kinase domain-containing protein</fullName>
    </recommendedName>
</protein>
<dbReference type="Gene3D" id="1.20.5.1930">
    <property type="match status" value="1"/>
</dbReference>
<evidence type="ECO:0000256" key="2">
    <source>
        <dbReference type="ARBA" id="ARBA00022777"/>
    </source>
</evidence>
<dbReference type="SUPFAM" id="SSF55874">
    <property type="entry name" value="ATPase domain of HSP90 chaperone/DNA topoisomerase II/histidine kinase"/>
    <property type="match status" value="1"/>
</dbReference>
<dbReference type="PROSITE" id="PS50109">
    <property type="entry name" value="HIS_KIN"/>
    <property type="match status" value="1"/>
</dbReference>
<sequence length="334" mass="35917">MFEQGLEASICVQPKTGKILASNQAMHGTLGYDPDCLLGRSIHVLAPSPSLEVWNALASCFELRGCDIEVLHQNGDRVAMIASATAIWGVKGKILCGLVVLRRRLSVSPSWHAGPESQAQANTLAYEVSVAEAKERERIARGLHDVVGQLHTLLRMKLDQLSETCSMVEDLGMIAEMQSLLSQATKATRETTFELSNPLLNLLGLKVAIESLGQTFGLPLKVEGVNEALPLPAPVLSVVFRVVREMLFNVRKHARAQHVLVSLKLQAGNLLIHIIDDGLGFKTHGLPSSGHKGGYGLASARLQILSLGGRLDVDSSPGAGTRILMSVPLSAQHQ</sequence>
<dbReference type="InterPro" id="IPR005467">
    <property type="entry name" value="His_kinase_dom"/>
</dbReference>
<dbReference type="Pfam" id="PF02518">
    <property type="entry name" value="HATPase_c"/>
    <property type="match status" value="1"/>
</dbReference>
<proteinExistence type="predicted"/>
<dbReference type="Proteomes" id="UP000249396">
    <property type="component" value="Unassembled WGS sequence"/>
</dbReference>
<dbReference type="InterPro" id="IPR000014">
    <property type="entry name" value="PAS"/>
</dbReference>
<dbReference type="SUPFAM" id="SSF55785">
    <property type="entry name" value="PYP-like sensor domain (PAS domain)"/>
    <property type="match status" value="1"/>
</dbReference>
<evidence type="ECO:0000313" key="5">
    <source>
        <dbReference type="EMBL" id="PZN73841.1"/>
    </source>
</evidence>
<dbReference type="Gene3D" id="3.30.450.20">
    <property type="entry name" value="PAS domain"/>
    <property type="match status" value="1"/>
</dbReference>
<dbReference type="Gene3D" id="3.30.565.10">
    <property type="entry name" value="Histidine kinase-like ATPase, C-terminal domain"/>
    <property type="match status" value="1"/>
</dbReference>
<feature type="domain" description="Histidine kinase" evidence="4">
    <location>
        <begin position="241"/>
        <end position="331"/>
    </location>
</feature>
<reference evidence="5 6" key="1">
    <citation type="journal article" date="2018" name="Aquat. Microb. Ecol.">
        <title>Gammaproteobacterial methanotrophs dominate.</title>
        <authorList>
            <person name="Rissanen A.J."/>
            <person name="Saarenheimo J."/>
            <person name="Tiirola M."/>
            <person name="Peura S."/>
            <person name="Aalto S.L."/>
            <person name="Karvinen A."/>
            <person name="Nykanen H."/>
        </authorList>
    </citation>
    <scope>NUCLEOTIDE SEQUENCE [LARGE SCALE GENOMIC DNA]</scope>
    <source>
        <strain evidence="5">AMbin10</strain>
    </source>
</reference>
<dbReference type="PANTHER" id="PTHR24421:SF58">
    <property type="entry name" value="SIGNAL TRANSDUCTION HISTIDINE-PROTEIN KINASE_PHOSPHATASE UHPB"/>
    <property type="match status" value="1"/>
</dbReference>
<accession>A0A2W4QNZ3</accession>
<dbReference type="GO" id="GO:0000155">
    <property type="term" value="F:phosphorelay sensor kinase activity"/>
    <property type="evidence" value="ECO:0007669"/>
    <property type="project" value="InterPro"/>
</dbReference>
<keyword evidence="1" id="KW-0808">Transferase</keyword>
<evidence type="ECO:0000256" key="1">
    <source>
        <dbReference type="ARBA" id="ARBA00022679"/>
    </source>
</evidence>